<dbReference type="Proteomes" id="UP001432146">
    <property type="component" value="Unassembled WGS sequence"/>
</dbReference>
<evidence type="ECO:0000256" key="1">
    <source>
        <dbReference type="SAM" id="MobiDB-lite"/>
    </source>
</evidence>
<proteinExistence type="predicted"/>
<gene>
    <name evidence="2" type="ORF">QLX08_000803</name>
</gene>
<name>A0AAW1AI20_9HYME</name>
<keyword evidence="3" id="KW-1185">Reference proteome</keyword>
<evidence type="ECO:0000313" key="2">
    <source>
        <dbReference type="EMBL" id="KAK9309559.1"/>
    </source>
</evidence>
<comment type="caution">
    <text evidence="2">The sequence shown here is derived from an EMBL/GenBank/DDBJ whole genome shotgun (WGS) entry which is preliminary data.</text>
</comment>
<protein>
    <submittedName>
        <fullName evidence="2">Uncharacterized protein</fullName>
    </submittedName>
</protein>
<reference evidence="2 3" key="1">
    <citation type="submission" date="2024-05" db="EMBL/GenBank/DDBJ databases">
        <title>The nuclear and mitochondrial genome assemblies of Tetragonisca angustula (Apidae: Meliponini), a tiny yet remarkable pollinator in the Neotropics.</title>
        <authorList>
            <person name="Ferrari R."/>
            <person name="Ricardo P.C."/>
            <person name="Dias F.C."/>
            <person name="Araujo N.S."/>
            <person name="Soares D.O."/>
            <person name="Zhou Q.-S."/>
            <person name="Zhu C.-D."/>
            <person name="Coutinho L."/>
            <person name="Airas M.C."/>
            <person name="Batista T.M."/>
        </authorList>
    </citation>
    <scope>NUCLEOTIDE SEQUENCE [LARGE SCALE GENOMIC DNA]</scope>
    <source>
        <strain evidence="2">ASF017062</strain>
        <tissue evidence="2">Abdomen</tissue>
    </source>
</reference>
<sequence>MNNRLPLKRFCKTKKRESGLGAPSSWLEGIDTAEFLSSRCDGSTTPWALEGRSSLRGFRETEMASNGSDEGSQAGAKSGPGRLGNGRIVGFVGAVLQAGPLRGGRSTSGYLYADVSHLAFRALVSTSVPFVCTSDDVSYEAPPKVVVDVSGYPVAYLRFRRGGRTKEGVAEPCR</sequence>
<evidence type="ECO:0000313" key="3">
    <source>
        <dbReference type="Proteomes" id="UP001432146"/>
    </source>
</evidence>
<accession>A0AAW1AI20</accession>
<dbReference type="EMBL" id="JAWNGG020000010">
    <property type="protein sequence ID" value="KAK9309559.1"/>
    <property type="molecule type" value="Genomic_DNA"/>
</dbReference>
<feature type="region of interest" description="Disordered" evidence="1">
    <location>
        <begin position="61"/>
        <end position="81"/>
    </location>
</feature>
<organism evidence="2 3">
    <name type="scientific">Tetragonisca angustula</name>
    <dbReference type="NCBI Taxonomy" id="166442"/>
    <lineage>
        <taxon>Eukaryota</taxon>
        <taxon>Metazoa</taxon>
        <taxon>Ecdysozoa</taxon>
        <taxon>Arthropoda</taxon>
        <taxon>Hexapoda</taxon>
        <taxon>Insecta</taxon>
        <taxon>Pterygota</taxon>
        <taxon>Neoptera</taxon>
        <taxon>Endopterygota</taxon>
        <taxon>Hymenoptera</taxon>
        <taxon>Apocrita</taxon>
        <taxon>Aculeata</taxon>
        <taxon>Apoidea</taxon>
        <taxon>Anthophila</taxon>
        <taxon>Apidae</taxon>
        <taxon>Tetragonisca</taxon>
    </lineage>
</organism>
<dbReference type="AlphaFoldDB" id="A0AAW1AI20"/>